<evidence type="ECO:0000313" key="1">
    <source>
        <dbReference type="EMBL" id="OAL69430.1"/>
    </source>
</evidence>
<reference evidence="1 2" key="1">
    <citation type="submission" date="2016-05" db="EMBL/GenBank/DDBJ databases">
        <title>Genome sequencing of Trichophyton violaceum CMCC(F)T3l isolated from hair.</title>
        <authorList>
            <person name="Zhan P."/>
            <person name="Tao Y."/>
            <person name="Liu W."/>
        </authorList>
    </citation>
    <scope>NUCLEOTIDE SEQUENCE [LARGE SCALE GENOMIC DNA]</scope>
    <source>
        <strain evidence="2">CMCC(F)T3l</strain>
    </source>
</reference>
<name>A0A178FAE8_TRIVO</name>
<evidence type="ECO:0000313" key="2">
    <source>
        <dbReference type="Proteomes" id="UP000243519"/>
    </source>
</evidence>
<protein>
    <submittedName>
        <fullName evidence="1">Uncharacterized protein</fullName>
    </submittedName>
</protein>
<keyword evidence="2" id="KW-1185">Reference proteome</keyword>
<accession>A0A178FAE8</accession>
<comment type="caution">
    <text evidence="1">The sequence shown here is derived from an EMBL/GenBank/DDBJ whole genome shotgun (WGS) entry which is preliminary data.</text>
</comment>
<dbReference type="Proteomes" id="UP000243519">
    <property type="component" value="Unassembled WGS sequence"/>
</dbReference>
<gene>
    <name evidence="1" type="ORF">A7D00_6549</name>
</gene>
<organism evidence="1 2">
    <name type="scientific">Trichophyton violaceum</name>
    <dbReference type="NCBI Taxonomy" id="34388"/>
    <lineage>
        <taxon>Eukaryota</taxon>
        <taxon>Fungi</taxon>
        <taxon>Dikarya</taxon>
        <taxon>Ascomycota</taxon>
        <taxon>Pezizomycotina</taxon>
        <taxon>Eurotiomycetes</taxon>
        <taxon>Eurotiomycetidae</taxon>
        <taxon>Onygenales</taxon>
        <taxon>Arthrodermataceae</taxon>
        <taxon>Trichophyton</taxon>
    </lineage>
</organism>
<dbReference type="EMBL" id="LHPN01000014">
    <property type="protein sequence ID" value="OAL69430.1"/>
    <property type="molecule type" value="Genomic_DNA"/>
</dbReference>
<dbReference type="OrthoDB" id="4169126at2759"/>
<proteinExistence type="predicted"/>
<sequence length="302" mass="34858">MPRPILNEKPSRNGTKVKGILNEAVKNGMRPEQAQFIMAKALMSDNLMEIYNAVDHNKTPYFTPSSVPTHIVMHMDTKPKFFIPTSEKELVERYKFPEFRLKRQKGNNVVPGNASDSAYELLLSFNEYFALVGMGRKGSLADQLGLQMLRDRNGEYPMMIEYAGCGVRNRQYQWYTDMIYEYKNSPHLMIKAIHQITRDGTEKYILQSELMILLRLIVMKSRRSETQSHAIIPVLLISIRPHHYVIIEAYYDGKNVHVNYGKPIAMSEDMPPKEQDRRMKYVIGWATAQPCGKTASYKDSPQ</sequence>
<dbReference type="AlphaFoldDB" id="A0A178FAE8"/>